<dbReference type="Pfam" id="PF07885">
    <property type="entry name" value="Ion_trans_2"/>
    <property type="match status" value="1"/>
</dbReference>
<dbReference type="GO" id="GO:0034765">
    <property type="term" value="P:regulation of monoatomic ion transmembrane transport"/>
    <property type="evidence" value="ECO:0007669"/>
    <property type="project" value="TreeGrafter"/>
</dbReference>
<evidence type="ECO:0000256" key="5">
    <source>
        <dbReference type="ARBA" id="ARBA00022882"/>
    </source>
</evidence>
<dbReference type="Gene3D" id="1.10.287.70">
    <property type="match status" value="1"/>
</dbReference>
<dbReference type="Proteomes" id="UP000235036">
    <property type="component" value="Unassembled WGS sequence"/>
</dbReference>
<dbReference type="InterPro" id="IPR013518">
    <property type="entry name" value="K_chnl_inward-rec_Kir_cyto"/>
</dbReference>
<feature type="transmembrane region" description="Helical" evidence="11">
    <location>
        <begin position="116"/>
        <end position="141"/>
    </location>
</feature>
<protein>
    <submittedName>
        <fullName evidence="14">ATP-sensitive inward rectifier potassium channel 10</fullName>
    </submittedName>
</protein>
<keyword evidence="3" id="KW-0633">Potassium transport</keyword>
<keyword evidence="6" id="KW-0630">Potassium</keyword>
<evidence type="ECO:0000256" key="9">
    <source>
        <dbReference type="ARBA" id="ARBA00023136"/>
    </source>
</evidence>
<keyword evidence="9 11" id="KW-0472">Membrane</keyword>
<dbReference type="GO" id="GO:0034702">
    <property type="term" value="C:monoatomic ion channel complex"/>
    <property type="evidence" value="ECO:0007669"/>
    <property type="project" value="UniProtKB-KW"/>
</dbReference>
<keyword evidence="7 11" id="KW-1133">Transmembrane helix</keyword>
<comment type="subcellular location">
    <subcellularLocation>
        <location evidence="1">Membrane</location>
        <topology evidence="1">Multi-pass membrane protein</topology>
    </subcellularLocation>
</comment>
<dbReference type="AlphaFoldDB" id="A0A2N6JVR3"/>
<evidence type="ECO:0000256" key="11">
    <source>
        <dbReference type="SAM" id="Phobius"/>
    </source>
</evidence>
<dbReference type="Pfam" id="PF17655">
    <property type="entry name" value="IRK_C"/>
    <property type="match status" value="1"/>
</dbReference>
<dbReference type="GO" id="GO:1990573">
    <property type="term" value="P:potassium ion import across plasma membrane"/>
    <property type="evidence" value="ECO:0007669"/>
    <property type="project" value="TreeGrafter"/>
</dbReference>
<feature type="domain" description="Inward rectifier potassium channel C-terminal" evidence="13">
    <location>
        <begin position="150"/>
        <end position="302"/>
    </location>
</feature>
<keyword evidence="15" id="KW-1185">Reference proteome</keyword>
<dbReference type="SUPFAM" id="SSF81324">
    <property type="entry name" value="Voltage-gated potassium channels"/>
    <property type="match status" value="1"/>
</dbReference>
<feature type="domain" description="Potassium channel" evidence="12">
    <location>
        <begin position="73"/>
        <end position="140"/>
    </location>
</feature>
<keyword evidence="5" id="KW-0851">Voltage-gated channel</keyword>
<evidence type="ECO:0000313" key="15">
    <source>
        <dbReference type="Proteomes" id="UP000235036"/>
    </source>
</evidence>
<evidence type="ECO:0000313" key="14">
    <source>
        <dbReference type="EMBL" id="PLZ83680.1"/>
    </source>
</evidence>
<dbReference type="PANTHER" id="PTHR11767">
    <property type="entry name" value="INWARD RECTIFIER POTASSIUM CHANNEL"/>
    <property type="match status" value="1"/>
</dbReference>
<comment type="caution">
    <text evidence="14">The sequence shown here is derived from an EMBL/GenBank/DDBJ whole genome shotgun (WGS) entry which is preliminary data.</text>
</comment>
<evidence type="ECO:0000256" key="8">
    <source>
        <dbReference type="ARBA" id="ARBA00023065"/>
    </source>
</evidence>
<keyword evidence="2" id="KW-0813">Transport</keyword>
<evidence type="ECO:0000256" key="1">
    <source>
        <dbReference type="ARBA" id="ARBA00004141"/>
    </source>
</evidence>
<dbReference type="SUPFAM" id="SSF81296">
    <property type="entry name" value="E set domains"/>
    <property type="match status" value="1"/>
</dbReference>
<dbReference type="GO" id="GO:0005242">
    <property type="term" value="F:inward rectifier potassium channel activity"/>
    <property type="evidence" value="ECO:0007669"/>
    <property type="project" value="InterPro"/>
</dbReference>
<proteinExistence type="predicted"/>
<dbReference type="GO" id="GO:0005886">
    <property type="term" value="C:plasma membrane"/>
    <property type="evidence" value="ECO:0007669"/>
    <property type="project" value="TreeGrafter"/>
</dbReference>
<dbReference type="PANTHER" id="PTHR11767:SF102">
    <property type="entry name" value="INWARDLY RECTIFYING POTASSIUM CHANNEL 1, ISOFORM F"/>
    <property type="match status" value="1"/>
</dbReference>
<keyword evidence="8" id="KW-0406">Ion transport</keyword>
<evidence type="ECO:0000259" key="13">
    <source>
        <dbReference type="Pfam" id="PF17655"/>
    </source>
</evidence>
<evidence type="ECO:0000256" key="3">
    <source>
        <dbReference type="ARBA" id="ARBA00022538"/>
    </source>
</evidence>
<evidence type="ECO:0000256" key="10">
    <source>
        <dbReference type="ARBA" id="ARBA00023303"/>
    </source>
</evidence>
<feature type="transmembrane region" description="Helical" evidence="11">
    <location>
        <begin position="91"/>
        <end position="110"/>
    </location>
</feature>
<evidence type="ECO:0000259" key="12">
    <source>
        <dbReference type="Pfam" id="PF07885"/>
    </source>
</evidence>
<evidence type="ECO:0000256" key="2">
    <source>
        <dbReference type="ARBA" id="ARBA00022448"/>
    </source>
</evidence>
<sequence>MRLVRQKKRSQKRLQRLLPKVHIKIQDGRFEVLGMNVWYSYWRDPYHLLLTIPWPGFLGLIALFYLTTNALFALAYLAGGDCIANARPGSFLDAFFFSVQTLASIGYGAMFPKTTYANIVVTIEAMMGLVGIAVLTGLAFARFSRPTARVIFSRVAVIAPHNGVPTLMFRAANKRRNQILEAQLRVYLMRDEVTTEGQFIRRFHELNLLRNQTPSFTLSWTAMHPIDELSPLYGMTPESLVSTKTSIVVSLSGIDETVAQVLHARQTYAAHEILWNNQFVDIFYHTSDGHRYIDYNYFHDVVPLE</sequence>
<dbReference type="InterPro" id="IPR016449">
    <property type="entry name" value="K_chnl_inward-rec_Kir"/>
</dbReference>
<dbReference type="PRINTS" id="PR01320">
    <property type="entry name" value="KIRCHANNEL"/>
</dbReference>
<dbReference type="InterPro" id="IPR041647">
    <property type="entry name" value="IRK_C"/>
</dbReference>
<dbReference type="InterPro" id="IPR014756">
    <property type="entry name" value="Ig_E-set"/>
</dbReference>
<feature type="transmembrane region" description="Helical" evidence="11">
    <location>
        <begin position="54"/>
        <end position="79"/>
    </location>
</feature>
<organism evidence="14 15">
    <name type="scientific">Fischerella muscicola CCMEE 5323</name>
    <dbReference type="NCBI Taxonomy" id="2019572"/>
    <lineage>
        <taxon>Bacteria</taxon>
        <taxon>Bacillati</taxon>
        <taxon>Cyanobacteriota</taxon>
        <taxon>Cyanophyceae</taxon>
        <taxon>Nostocales</taxon>
        <taxon>Hapalosiphonaceae</taxon>
        <taxon>Fischerella</taxon>
    </lineage>
</organism>
<dbReference type="EMBL" id="NRQW01000634">
    <property type="protein sequence ID" value="PLZ83680.1"/>
    <property type="molecule type" value="Genomic_DNA"/>
</dbReference>
<evidence type="ECO:0000256" key="4">
    <source>
        <dbReference type="ARBA" id="ARBA00022692"/>
    </source>
</evidence>
<accession>A0A2N6JVR3</accession>
<dbReference type="RefSeq" id="WP_016869689.1">
    <property type="nucleotide sequence ID" value="NZ_CAWNVR010000040.1"/>
</dbReference>
<keyword evidence="4 11" id="KW-0812">Transmembrane</keyword>
<keyword evidence="10 14" id="KW-0407">Ion channel</keyword>
<gene>
    <name evidence="14" type="ORF">CEN44_26195</name>
</gene>
<evidence type="ECO:0000256" key="7">
    <source>
        <dbReference type="ARBA" id="ARBA00022989"/>
    </source>
</evidence>
<dbReference type="InterPro" id="IPR013099">
    <property type="entry name" value="K_chnl_dom"/>
</dbReference>
<reference evidence="14 15" key="1">
    <citation type="submission" date="2017-08" db="EMBL/GenBank/DDBJ databases">
        <title>Genomes of Fischerella (Mastigocladus) sp. strains.</title>
        <authorList>
            <person name="Miller S.R."/>
        </authorList>
    </citation>
    <scope>NUCLEOTIDE SEQUENCE [LARGE SCALE GENOMIC DNA]</scope>
    <source>
        <strain evidence="14 15">CCMEE 5323</strain>
    </source>
</reference>
<evidence type="ECO:0000256" key="6">
    <source>
        <dbReference type="ARBA" id="ARBA00022958"/>
    </source>
</evidence>
<name>A0A2N6JVR3_FISMU</name>
<dbReference type="Gene3D" id="2.60.40.1400">
    <property type="entry name" value="G protein-activated inward rectifier potassium channel 1"/>
    <property type="match status" value="1"/>
</dbReference>